<sequence length="131" mass="14571">MTPGRGRLWVLGGRETGNFVGGREWVIGGGKPRSKTTGGRFCWRGGGLVTWEEEISKRMGLRELALQGSETVVNLVCRSVPVSALVPEVFKTFLMLGKGVAIEYNQVQQSRREEYYVDERQGPEKAGRRAI</sequence>
<accession>A0AA87ZZ27</accession>
<organism evidence="1 2">
    <name type="scientific">Ficus carica</name>
    <name type="common">Common fig</name>
    <dbReference type="NCBI Taxonomy" id="3494"/>
    <lineage>
        <taxon>Eukaryota</taxon>
        <taxon>Viridiplantae</taxon>
        <taxon>Streptophyta</taxon>
        <taxon>Embryophyta</taxon>
        <taxon>Tracheophyta</taxon>
        <taxon>Spermatophyta</taxon>
        <taxon>Magnoliopsida</taxon>
        <taxon>eudicotyledons</taxon>
        <taxon>Gunneridae</taxon>
        <taxon>Pentapetalae</taxon>
        <taxon>rosids</taxon>
        <taxon>fabids</taxon>
        <taxon>Rosales</taxon>
        <taxon>Moraceae</taxon>
        <taxon>Ficeae</taxon>
        <taxon>Ficus</taxon>
    </lineage>
</organism>
<dbReference type="Proteomes" id="UP001187192">
    <property type="component" value="Unassembled WGS sequence"/>
</dbReference>
<proteinExistence type="predicted"/>
<reference evidence="1" key="1">
    <citation type="submission" date="2023-07" db="EMBL/GenBank/DDBJ databases">
        <title>draft genome sequence of fig (Ficus carica).</title>
        <authorList>
            <person name="Takahashi T."/>
            <person name="Nishimura K."/>
        </authorList>
    </citation>
    <scope>NUCLEOTIDE SEQUENCE</scope>
</reference>
<comment type="caution">
    <text evidence="1">The sequence shown here is derived from an EMBL/GenBank/DDBJ whole genome shotgun (WGS) entry which is preliminary data.</text>
</comment>
<protein>
    <submittedName>
        <fullName evidence="1">Uncharacterized protein</fullName>
    </submittedName>
</protein>
<dbReference type="EMBL" id="BTGU01000013">
    <property type="protein sequence ID" value="GMN41745.1"/>
    <property type="molecule type" value="Genomic_DNA"/>
</dbReference>
<gene>
    <name evidence="1" type="ORF">TIFTF001_010967</name>
</gene>
<name>A0AA87ZZ27_FICCA</name>
<keyword evidence="2" id="KW-1185">Reference proteome</keyword>
<evidence type="ECO:0000313" key="1">
    <source>
        <dbReference type="EMBL" id="GMN41745.1"/>
    </source>
</evidence>
<dbReference type="AlphaFoldDB" id="A0AA87ZZ27"/>
<evidence type="ECO:0000313" key="2">
    <source>
        <dbReference type="Proteomes" id="UP001187192"/>
    </source>
</evidence>